<comment type="caution">
    <text evidence="3">The sequence shown here is derived from an EMBL/GenBank/DDBJ whole genome shotgun (WGS) entry which is preliminary data.</text>
</comment>
<dbReference type="FunFam" id="3.40.50.720:FF:000084">
    <property type="entry name" value="Short-chain dehydrogenase reductase"/>
    <property type="match status" value="1"/>
</dbReference>
<evidence type="ECO:0000256" key="2">
    <source>
        <dbReference type="ARBA" id="ARBA00023002"/>
    </source>
</evidence>
<proteinExistence type="inferred from homology"/>
<accession>A0A417Y0U2</accession>
<dbReference type="CDD" id="cd05233">
    <property type="entry name" value="SDR_c"/>
    <property type="match status" value="1"/>
</dbReference>
<reference evidence="3 4" key="1">
    <citation type="submission" date="2018-09" db="EMBL/GenBank/DDBJ databases">
        <title>Genome sequencing of Nocardioides immobilis CCTCC AB 2017083 for comparison to Nocardioides silvaticus.</title>
        <authorList>
            <person name="Li C."/>
            <person name="Wang G."/>
        </authorList>
    </citation>
    <scope>NUCLEOTIDE SEQUENCE [LARGE SCALE GENOMIC DNA]</scope>
    <source>
        <strain evidence="3 4">CCTCC AB 2017083</strain>
    </source>
</reference>
<dbReference type="InterPro" id="IPR002347">
    <property type="entry name" value="SDR_fam"/>
</dbReference>
<dbReference type="InterPro" id="IPR036291">
    <property type="entry name" value="NAD(P)-bd_dom_sf"/>
</dbReference>
<dbReference type="PRINTS" id="PR00080">
    <property type="entry name" value="SDRFAMILY"/>
</dbReference>
<dbReference type="PRINTS" id="PR00081">
    <property type="entry name" value="GDHRDH"/>
</dbReference>
<dbReference type="Gene3D" id="3.40.50.720">
    <property type="entry name" value="NAD(P)-binding Rossmann-like Domain"/>
    <property type="match status" value="1"/>
</dbReference>
<dbReference type="OrthoDB" id="3542748at2"/>
<dbReference type="EMBL" id="QXGH01000018">
    <property type="protein sequence ID" value="RHW26225.1"/>
    <property type="molecule type" value="Genomic_DNA"/>
</dbReference>
<dbReference type="AlphaFoldDB" id="A0A417Y0U2"/>
<name>A0A417Y0U2_9ACTN</name>
<organism evidence="3 4">
    <name type="scientific">Nocardioides immobilis</name>
    <dbReference type="NCBI Taxonomy" id="2049295"/>
    <lineage>
        <taxon>Bacteria</taxon>
        <taxon>Bacillati</taxon>
        <taxon>Actinomycetota</taxon>
        <taxon>Actinomycetes</taxon>
        <taxon>Propionibacteriales</taxon>
        <taxon>Nocardioidaceae</taxon>
        <taxon>Nocardioides</taxon>
    </lineage>
</organism>
<dbReference type="Pfam" id="PF13561">
    <property type="entry name" value="adh_short_C2"/>
    <property type="match status" value="1"/>
</dbReference>
<dbReference type="GO" id="GO:0016491">
    <property type="term" value="F:oxidoreductase activity"/>
    <property type="evidence" value="ECO:0007669"/>
    <property type="project" value="UniProtKB-KW"/>
</dbReference>
<dbReference type="PANTHER" id="PTHR24321">
    <property type="entry name" value="DEHYDROGENASES, SHORT CHAIN"/>
    <property type="match status" value="1"/>
</dbReference>
<evidence type="ECO:0000313" key="4">
    <source>
        <dbReference type="Proteomes" id="UP000283644"/>
    </source>
</evidence>
<dbReference type="SUPFAM" id="SSF51735">
    <property type="entry name" value="NAD(P)-binding Rossmann-fold domains"/>
    <property type="match status" value="1"/>
</dbReference>
<comment type="similarity">
    <text evidence="1">Belongs to the short-chain dehydrogenases/reductases (SDR) family.</text>
</comment>
<gene>
    <name evidence="3" type="ORF">D0Z08_14710</name>
</gene>
<evidence type="ECO:0000313" key="3">
    <source>
        <dbReference type="EMBL" id="RHW26225.1"/>
    </source>
</evidence>
<dbReference type="Proteomes" id="UP000283644">
    <property type="component" value="Unassembled WGS sequence"/>
</dbReference>
<keyword evidence="4" id="KW-1185">Reference proteome</keyword>
<keyword evidence="2" id="KW-0560">Oxidoreductase</keyword>
<protein>
    <submittedName>
        <fullName evidence="3">SDR family oxidoreductase</fullName>
    </submittedName>
</protein>
<sequence>MMDASCPQPGLSGKVVVVTGAANGQGAAEVDLLARSGAHVVALDIAEPEPGTVPDGVQFVRGDVSDLDQWQALAKSLEQQYGRVDGLVNNAAISTPRPLLTTPMNDYHRVMAINMTAPLMSMRALTPLMGAGSSIVNIGSVASMGANPGPYTVSKWGIRGLTRVAGLTYGTRGIRVNLVNPGLIDTKIVAGMNETKRAAAIALTTLGRIGQPRDVASIVVFLLSDQASYISGAEITVDGGRFGQSGAKPFADAIKEGR</sequence>
<dbReference type="RefSeq" id="WP_118926011.1">
    <property type="nucleotide sequence ID" value="NZ_QXGH01000018.1"/>
</dbReference>
<dbReference type="PANTHER" id="PTHR24321:SF8">
    <property type="entry name" value="ESTRADIOL 17-BETA-DEHYDROGENASE 8-RELATED"/>
    <property type="match status" value="1"/>
</dbReference>
<evidence type="ECO:0000256" key="1">
    <source>
        <dbReference type="ARBA" id="ARBA00006484"/>
    </source>
</evidence>